<evidence type="ECO:0000313" key="2">
    <source>
        <dbReference type="EMBL" id="GAI17455.1"/>
    </source>
</evidence>
<dbReference type="PANTHER" id="PTHR43273:SF3">
    <property type="entry name" value="ANAEROBIC SULFATASE-MATURATING ENZYME HOMOLOG ASLB-RELATED"/>
    <property type="match status" value="1"/>
</dbReference>
<proteinExistence type="predicted"/>
<evidence type="ECO:0008006" key="3">
    <source>
        <dbReference type="Google" id="ProtNLM"/>
    </source>
</evidence>
<dbReference type="SUPFAM" id="SSF102114">
    <property type="entry name" value="Radical SAM enzymes"/>
    <property type="match status" value="1"/>
</dbReference>
<comment type="caution">
    <text evidence="2">The sequence shown here is derived from an EMBL/GenBank/DDBJ whole genome shotgun (WGS) entry which is preliminary data.</text>
</comment>
<dbReference type="AlphaFoldDB" id="X1MS21"/>
<feature type="region of interest" description="Disordered" evidence="1">
    <location>
        <begin position="288"/>
        <end position="328"/>
    </location>
</feature>
<reference evidence="2" key="1">
    <citation type="journal article" date="2014" name="Front. Microbiol.">
        <title>High frequency of phylogenetically diverse reductive dehalogenase-homologous genes in deep subseafloor sedimentary metagenomes.</title>
        <authorList>
            <person name="Kawai M."/>
            <person name="Futagami T."/>
            <person name="Toyoda A."/>
            <person name="Takaki Y."/>
            <person name="Nishi S."/>
            <person name="Hori S."/>
            <person name="Arai W."/>
            <person name="Tsubouchi T."/>
            <person name="Morono Y."/>
            <person name="Uchiyama I."/>
            <person name="Ito T."/>
            <person name="Fujiyama A."/>
            <person name="Inagaki F."/>
            <person name="Takami H."/>
        </authorList>
    </citation>
    <scope>NUCLEOTIDE SEQUENCE</scope>
    <source>
        <strain evidence="2">Expedition CK06-06</strain>
    </source>
</reference>
<gene>
    <name evidence="2" type="ORF">S06H3_11679</name>
</gene>
<dbReference type="InterPro" id="IPR058240">
    <property type="entry name" value="rSAM_sf"/>
</dbReference>
<dbReference type="InterPro" id="IPR013785">
    <property type="entry name" value="Aldolase_TIM"/>
</dbReference>
<dbReference type="GO" id="GO:0016491">
    <property type="term" value="F:oxidoreductase activity"/>
    <property type="evidence" value="ECO:0007669"/>
    <property type="project" value="InterPro"/>
</dbReference>
<dbReference type="CDD" id="cd01335">
    <property type="entry name" value="Radical_SAM"/>
    <property type="match status" value="1"/>
</dbReference>
<sequence>PKQDVEAIISKACELSEKGCSVQTNATLVDDDHIAMFKKYPVGVGFSLDGPGELSRFRMSPEQADKIMALIHRLIEKEGIRVAVMCVLSKANVRTPELLSRFKTWLLELRQLECGGSFNPCANSPQHQVDPEALADIMLDLAKFQMENGMSWRPFIDMAMRVRGEGAVCSFMGCDIFHTVSCTVILSDGSITNCMRTNQGDIILMHPAKYDTRDEILQEIPQENGGCRGCEFWEPCHGGCPMMAIDDDWRNRTYLCPVRKKLLGFYTSITRSLKIPVSQEANNRIWRTHPGHTDITKPGHNDNHKDIPSPGHNDNHRDIPPRHKRGAC</sequence>
<feature type="compositionally biased region" description="Basic and acidic residues" evidence="1">
    <location>
        <begin position="291"/>
        <end position="321"/>
    </location>
</feature>
<accession>X1MS21</accession>
<organism evidence="2">
    <name type="scientific">marine sediment metagenome</name>
    <dbReference type="NCBI Taxonomy" id="412755"/>
    <lineage>
        <taxon>unclassified sequences</taxon>
        <taxon>metagenomes</taxon>
        <taxon>ecological metagenomes</taxon>
    </lineage>
</organism>
<name>X1MS21_9ZZZZ</name>
<dbReference type="EMBL" id="BARV01005755">
    <property type="protein sequence ID" value="GAI17455.1"/>
    <property type="molecule type" value="Genomic_DNA"/>
</dbReference>
<dbReference type="InterPro" id="IPR023867">
    <property type="entry name" value="Sulphatase_maturase_rSAM"/>
</dbReference>
<feature type="non-terminal residue" evidence="2">
    <location>
        <position position="1"/>
    </location>
</feature>
<evidence type="ECO:0000256" key="1">
    <source>
        <dbReference type="SAM" id="MobiDB-lite"/>
    </source>
</evidence>
<dbReference type="PANTHER" id="PTHR43273">
    <property type="entry name" value="ANAEROBIC SULFATASE-MATURATING ENZYME HOMOLOG ASLB-RELATED"/>
    <property type="match status" value="1"/>
</dbReference>
<dbReference type="Gene3D" id="3.20.20.70">
    <property type="entry name" value="Aldolase class I"/>
    <property type="match status" value="1"/>
</dbReference>
<protein>
    <recommendedName>
        <fullName evidence="3">4Fe4S-binding SPASM domain-containing protein</fullName>
    </recommendedName>
</protein>